<dbReference type="Proteomes" id="UP001207440">
    <property type="component" value="Unassembled WGS sequence"/>
</dbReference>
<protein>
    <submittedName>
        <fullName evidence="1">GLPGLI family protein</fullName>
    </submittedName>
</protein>
<dbReference type="EMBL" id="JAOZYT010000035">
    <property type="protein sequence ID" value="MCW0523979.1"/>
    <property type="molecule type" value="Genomic_DNA"/>
</dbReference>
<dbReference type="NCBIfam" id="TIGR01200">
    <property type="entry name" value="GLPGLI"/>
    <property type="match status" value="1"/>
</dbReference>
<name>A0AAP3AR72_RIEAN</name>
<proteinExistence type="predicted"/>
<accession>A0AAP3AR72</accession>
<dbReference type="RefSeq" id="WP_064970617.1">
    <property type="nucleotide sequence ID" value="NZ_CP011859.1"/>
</dbReference>
<gene>
    <name evidence="1" type="ORF">OKE68_06605</name>
</gene>
<organism evidence="1 2">
    <name type="scientific">Riemerella anatipestifer</name>
    <name type="common">Moraxella anatipestifer</name>
    <dbReference type="NCBI Taxonomy" id="34085"/>
    <lineage>
        <taxon>Bacteria</taxon>
        <taxon>Pseudomonadati</taxon>
        <taxon>Bacteroidota</taxon>
        <taxon>Flavobacteriia</taxon>
        <taxon>Flavobacteriales</taxon>
        <taxon>Weeksellaceae</taxon>
        <taxon>Riemerella</taxon>
    </lineage>
</organism>
<evidence type="ECO:0000313" key="1">
    <source>
        <dbReference type="EMBL" id="MCW0523979.1"/>
    </source>
</evidence>
<comment type="caution">
    <text evidence="1">The sequence shown here is derived from an EMBL/GenBank/DDBJ whole genome shotgun (WGS) entry which is preliminary data.</text>
</comment>
<dbReference type="AlphaFoldDB" id="A0AAP3AR72"/>
<dbReference type="InterPro" id="IPR005901">
    <property type="entry name" value="GLPGLI"/>
</dbReference>
<sequence>MKYLYFFIFFTSIFIHAQTTRLVYRVSSGVGSERVDEIYYLDVDTHKKTGIYYNRNYFVNDSIFKKTGEFGFSDFKMTDFVKVNFANSDDAEEYKMLSVDIFKIHIKKSKDWKIEKETRLEGNRTLQKATIDYGGRQWEAWWDKDFPLYVGPYLFSGLPGLIVSLKDTQSHFHFELIGVQNFPATQTIDFLTTLETNSVTISIDKFKKMLLQNYNDPFGGITKGLINRNQPIRLEDGTLLTKDNLKVSEEMIKNRLRKQNPIHLDFKAAYPDK</sequence>
<reference evidence="1" key="1">
    <citation type="submission" date="2022-10" db="EMBL/GenBank/DDBJ databases">
        <title>Sifting through the core-genome to identify putative cross-protective antigens against Riemerella anatipestifer.</title>
        <authorList>
            <person name="Zheng X."/>
            <person name="Zhang W."/>
        </authorList>
    </citation>
    <scope>NUCLEOTIDE SEQUENCE</scope>
    <source>
        <strain evidence="1">ZWRA178</strain>
    </source>
</reference>
<evidence type="ECO:0000313" key="2">
    <source>
        <dbReference type="Proteomes" id="UP001207440"/>
    </source>
</evidence>